<keyword evidence="2" id="KW-0285">Flavoprotein</keyword>
<dbReference type="SUPFAM" id="SSF51905">
    <property type="entry name" value="FAD/NAD(P)-binding domain"/>
    <property type="match status" value="2"/>
</dbReference>
<sequence>MNTAAETNWNKLNENFAVSGQISLEDIPTIAAAGYKSIICNRPDGEGDEAQPTSDVLKLAAEAAGLEFAYLPVVIGGVNAEKREAFQQLLKTLPEPVFAFCGSGKRATALYAAGEPAQTQPPQQDTITDACNWEGGTPETHAFTYQSSGPGVTPVIPACHWDNSFDIVVVGGGSAGIGITASLLKRRSSLRIAIIEPSDKHYYQPAWTLVGGGAFDQADTVRDMAAVIPKGAQWIQAAAAGFLPDNNLVQLADGRAISYQQLIVCPGIRLAWEKIEGIEQTLGRNGVTSNYRFDLAPYTWMLVRQLKNGKALFTQPPMPIKCAGAPQKAMYLSCDYWEKQSVLDKIDVEFDTATSVLFGVAEFVPPLMAYVNRYRARLAFNSNLVKVDGDRKLATFEVKDEHGQVTRIEKPFDMLHVTPPQAAPDFLRNSPLADSGGFCEVNPKTLQHTRFLNIFSLGDACSSPNAKTAAAARKQIVIVAENLLAAREGLEPKIIYDGYGACPLTVENGKVILAEFGFGGKLLPSFPLDPAVARKFYWWLKVRLFPWLYWNAMLKGREWLARSTGVD</sequence>
<evidence type="ECO:0000259" key="8">
    <source>
        <dbReference type="Pfam" id="PF07992"/>
    </source>
</evidence>
<dbReference type="FunFam" id="3.50.50.60:FF:000034">
    <property type="entry name" value="sulfide:quinone oxidoreductase, mitochondrial"/>
    <property type="match status" value="1"/>
</dbReference>
<protein>
    <submittedName>
        <fullName evidence="9">Uncharacterized protein</fullName>
    </submittedName>
</protein>
<evidence type="ECO:0000256" key="6">
    <source>
        <dbReference type="ARBA" id="ARBA00023002"/>
    </source>
</evidence>
<evidence type="ECO:0000256" key="1">
    <source>
        <dbReference type="ARBA" id="ARBA00001974"/>
    </source>
</evidence>
<dbReference type="Gene3D" id="3.50.50.60">
    <property type="entry name" value="FAD/NAD(P)-binding domain"/>
    <property type="match status" value="2"/>
</dbReference>
<gene>
    <name evidence="9" type="ORF">NSMM_320023</name>
</gene>
<dbReference type="RefSeq" id="WP_090284872.1">
    <property type="nucleotide sequence ID" value="NZ_FMWO01000039.1"/>
</dbReference>
<dbReference type="Pfam" id="PF07992">
    <property type="entry name" value="Pyr_redox_2"/>
    <property type="match status" value="1"/>
</dbReference>
<keyword evidence="10" id="KW-1185">Reference proteome</keyword>
<evidence type="ECO:0000256" key="3">
    <source>
        <dbReference type="ARBA" id="ARBA00022719"/>
    </source>
</evidence>
<evidence type="ECO:0000256" key="4">
    <source>
        <dbReference type="ARBA" id="ARBA00022827"/>
    </source>
</evidence>
<organism evidence="9 10">
    <name type="scientific">Nitrosomonas mobilis</name>
    <dbReference type="NCBI Taxonomy" id="51642"/>
    <lineage>
        <taxon>Bacteria</taxon>
        <taxon>Pseudomonadati</taxon>
        <taxon>Pseudomonadota</taxon>
        <taxon>Betaproteobacteria</taxon>
        <taxon>Nitrosomonadales</taxon>
        <taxon>Nitrosomonadaceae</taxon>
        <taxon>Nitrosomonas</taxon>
    </lineage>
</organism>
<dbReference type="EMBL" id="FMWO01000039">
    <property type="protein sequence ID" value="SCZ84978.1"/>
    <property type="molecule type" value="Genomic_DNA"/>
</dbReference>
<dbReference type="NCBIfam" id="TIGR01244">
    <property type="entry name" value="TIGR01244 family sulfur transferase"/>
    <property type="match status" value="1"/>
</dbReference>
<dbReference type="Pfam" id="PF04273">
    <property type="entry name" value="BLH_phosphatase"/>
    <property type="match status" value="1"/>
</dbReference>
<keyword evidence="3" id="KW-0874">Quinone</keyword>
<dbReference type="InterPro" id="IPR036188">
    <property type="entry name" value="FAD/NAD-bd_sf"/>
</dbReference>
<dbReference type="GO" id="GO:0048038">
    <property type="term" value="F:quinone binding"/>
    <property type="evidence" value="ECO:0007669"/>
    <property type="project" value="UniProtKB-KW"/>
</dbReference>
<dbReference type="PANTHER" id="PTHR10632">
    <property type="entry name" value="SULFIDE:QUINONE OXIDOREDUCTASE"/>
    <property type="match status" value="1"/>
</dbReference>
<dbReference type="InterPro" id="IPR023753">
    <property type="entry name" value="FAD/NAD-binding_dom"/>
</dbReference>
<dbReference type="GO" id="GO:0070221">
    <property type="term" value="P:sulfide oxidation, using sulfide:quinone oxidoreductase"/>
    <property type="evidence" value="ECO:0007669"/>
    <property type="project" value="TreeGrafter"/>
</dbReference>
<feature type="domain" description="Beta-lactamase hydrolase-like protein phosphatase-like" evidence="7">
    <location>
        <begin position="12"/>
        <end position="114"/>
    </location>
</feature>
<dbReference type="InterPro" id="IPR015904">
    <property type="entry name" value="Sulphide_quinone_reductase"/>
</dbReference>
<name>A0A1G5SCZ2_9PROT</name>
<dbReference type="InterPro" id="IPR029021">
    <property type="entry name" value="Prot-tyrosine_phosphatase-like"/>
</dbReference>
<dbReference type="GO" id="GO:0016787">
    <property type="term" value="F:hydrolase activity"/>
    <property type="evidence" value="ECO:0007669"/>
    <property type="project" value="InterPro"/>
</dbReference>
<keyword evidence="5" id="KW-0809">Transit peptide</keyword>
<dbReference type="AlphaFoldDB" id="A0A1G5SCZ2"/>
<evidence type="ECO:0000256" key="2">
    <source>
        <dbReference type="ARBA" id="ARBA00022630"/>
    </source>
</evidence>
<dbReference type="Gene3D" id="3.90.190.10">
    <property type="entry name" value="Protein tyrosine phosphatase superfamily"/>
    <property type="match status" value="1"/>
</dbReference>
<dbReference type="InterPro" id="IPR005939">
    <property type="entry name" value="BLH_phosphatase-like"/>
</dbReference>
<evidence type="ECO:0000259" key="7">
    <source>
        <dbReference type="Pfam" id="PF04273"/>
    </source>
</evidence>
<reference evidence="9 10" key="1">
    <citation type="submission" date="2016-10" db="EMBL/GenBank/DDBJ databases">
        <authorList>
            <person name="de Groot N.N."/>
        </authorList>
    </citation>
    <scope>NUCLEOTIDE SEQUENCE [LARGE SCALE GENOMIC DNA]</scope>
    <source>
        <strain evidence="9">1</strain>
    </source>
</reference>
<dbReference type="Proteomes" id="UP000198729">
    <property type="component" value="Unassembled WGS sequence"/>
</dbReference>
<keyword evidence="6" id="KW-0560">Oxidoreductase</keyword>
<evidence type="ECO:0000313" key="9">
    <source>
        <dbReference type="EMBL" id="SCZ84978.1"/>
    </source>
</evidence>
<dbReference type="STRING" id="51642.NSMM_320023"/>
<accession>A0A1G5SCZ2</accession>
<keyword evidence="4" id="KW-0274">FAD</keyword>
<feature type="domain" description="FAD/NAD(P)-binding" evidence="8">
    <location>
        <begin position="165"/>
        <end position="283"/>
    </location>
</feature>
<comment type="cofactor">
    <cofactor evidence="1">
        <name>FAD</name>
        <dbReference type="ChEBI" id="CHEBI:57692"/>
    </cofactor>
</comment>
<dbReference type="PANTHER" id="PTHR10632:SF2">
    <property type="entry name" value="SULFIDE:QUINONE OXIDOREDUCTASE, MITOCHONDRIAL"/>
    <property type="match status" value="1"/>
</dbReference>
<evidence type="ECO:0000313" key="10">
    <source>
        <dbReference type="Proteomes" id="UP000198729"/>
    </source>
</evidence>
<evidence type="ECO:0000256" key="5">
    <source>
        <dbReference type="ARBA" id="ARBA00022946"/>
    </source>
</evidence>
<dbReference type="OrthoDB" id="9802771at2"/>
<dbReference type="GO" id="GO:0070224">
    <property type="term" value="F:sulfide:quinone oxidoreductase activity"/>
    <property type="evidence" value="ECO:0007669"/>
    <property type="project" value="TreeGrafter"/>
</dbReference>
<dbReference type="GO" id="GO:0071949">
    <property type="term" value="F:FAD binding"/>
    <property type="evidence" value="ECO:0007669"/>
    <property type="project" value="TreeGrafter"/>
</dbReference>
<proteinExistence type="predicted"/>